<evidence type="ECO:0000256" key="1">
    <source>
        <dbReference type="ARBA" id="ARBA00023239"/>
    </source>
</evidence>
<dbReference type="InterPro" id="IPR013974">
    <property type="entry name" value="SAF"/>
</dbReference>
<dbReference type="PANTHER" id="PTHR30536:SF5">
    <property type="entry name" value="ALTRONATE DEHYDRATASE"/>
    <property type="match status" value="1"/>
</dbReference>
<dbReference type="PANTHER" id="PTHR30536">
    <property type="entry name" value="ALTRONATE/GALACTARATE DEHYDRATASE"/>
    <property type="match status" value="1"/>
</dbReference>
<name>A0A517DYX3_9FIRM</name>
<dbReference type="EC" id="4.2.1.42" evidence="3"/>
<reference evidence="3 4" key="1">
    <citation type="submission" date="2019-02" db="EMBL/GenBank/DDBJ databases">
        <title>Closed genome of Sporomusa termitida DSM 4440.</title>
        <authorList>
            <person name="Poehlein A."/>
            <person name="Daniel R."/>
        </authorList>
    </citation>
    <scope>NUCLEOTIDE SEQUENCE [LARGE SCALE GENOMIC DNA]</scope>
    <source>
        <strain evidence="3 4">DSM 4440</strain>
    </source>
</reference>
<feature type="domain" description="SAF" evidence="2">
    <location>
        <begin position="13"/>
        <end position="88"/>
    </location>
</feature>
<sequence length="102" mass="11014">MNKFKAIIMKPQDNVATVIEDIAAGCDIEINIEGNSIDLQVIDNIPFGHKVAIRDIAKDDRIIKYGEVIGVATAPIAAGRHIHVHNLGGCRGRGDLENGTQE</sequence>
<dbReference type="RefSeq" id="WP_211367335.1">
    <property type="nucleotide sequence ID" value="NZ_CP036259.1"/>
</dbReference>
<gene>
    <name evidence="3" type="primary">garD_2</name>
    <name evidence="3" type="ORF">SPTER_39920</name>
</gene>
<dbReference type="Pfam" id="PF08666">
    <property type="entry name" value="SAF"/>
    <property type="match status" value="1"/>
</dbReference>
<accession>A0A517DYX3</accession>
<dbReference type="InterPro" id="IPR052172">
    <property type="entry name" value="UxaA_altronate/galactarate_dh"/>
</dbReference>
<keyword evidence="4" id="KW-1185">Reference proteome</keyword>
<evidence type="ECO:0000313" key="3">
    <source>
        <dbReference type="EMBL" id="QDR82564.1"/>
    </source>
</evidence>
<dbReference type="CDD" id="cd11613">
    <property type="entry name" value="SAF_AH_GD"/>
    <property type="match status" value="1"/>
</dbReference>
<dbReference type="EMBL" id="CP036259">
    <property type="protein sequence ID" value="QDR82564.1"/>
    <property type="molecule type" value="Genomic_DNA"/>
</dbReference>
<protein>
    <submittedName>
        <fullName evidence="3">Galactarate dehydratase (L-threo-forming)</fullName>
        <ecNumber evidence="3">4.2.1.42</ecNumber>
    </submittedName>
</protein>
<proteinExistence type="predicted"/>
<keyword evidence="1 3" id="KW-0456">Lyase</keyword>
<dbReference type="GO" id="GO:0019698">
    <property type="term" value="P:D-galacturonate catabolic process"/>
    <property type="evidence" value="ECO:0007669"/>
    <property type="project" value="TreeGrafter"/>
</dbReference>
<dbReference type="Proteomes" id="UP000320776">
    <property type="component" value="Chromosome"/>
</dbReference>
<organism evidence="3 4">
    <name type="scientific">Sporomusa termitida</name>
    <dbReference type="NCBI Taxonomy" id="2377"/>
    <lineage>
        <taxon>Bacteria</taxon>
        <taxon>Bacillati</taxon>
        <taxon>Bacillota</taxon>
        <taxon>Negativicutes</taxon>
        <taxon>Selenomonadales</taxon>
        <taxon>Sporomusaceae</taxon>
        <taxon>Sporomusa</taxon>
    </lineage>
</organism>
<dbReference type="InterPro" id="IPR044144">
    <property type="entry name" value="SAF_UxaA/GarD"/>
</dbReference>
<dbReference type="AlphaFoldDB" id="A0A517DYX3"/>
<dbReference type="SMART" id="SM00858">
    <property type="entry name" value="SAF"/>
    <property type="match status" value="1"/>
</dbReference>
<dbReference type="Gene3D" id="2.30.130.110">
    <property type="match status" value="1"/>
</dbReference>
<evidence type="ECO:0000313" key="4">
    <source>
        <dbReference type="Proteomes" id="UP000320776"/>
    </source>
</evidence>
<dbReference type="KEGG" id="sted:SPTER_39920"/>
<dbReference type="GO" id="GO:0008867">
    <property type="term" value="F:galactarate dehydratase activity"/>
    <property type="evidence" value="ECO:0007669"/>
    <property type="project" value="UniProtKB-EC"/>
</dbReference>
<evidence type="ECO:0000259" key="2">
    <source>
        <dbReference type="SMART" id="SM00858"/>
    </source>
</evidence>